<keyword evidence="3" id="KW-1185">Reference proteome</keyword>
<protein>
    <submittedName>
        <fullName evidence="2">Uncharacterized protein</fullName>
    </submittedName>
</protein>
<dbReference type="KEGG" id="har:HEAR2484"/>
<dbReference type="EMBL" id="CU207211">
    <property type="protein sequence ID" value="CAL62612.1"/>
    <property type="molecule type" value="Genomic_DNA"/>
</dbReference>
<feature type="transmembrane region" description="Helical" evidence="1">
    <location>
        <begin position="5"/>
        <end position="26"/>
    </location>
</feature>
<evidence type="ECO:0000256" key="1">
    <source>
        <dbReference type="SAM" id="Phobius"/>
    </source>
</evidence>
<dbReference type="AlphaFoldDB" id="A4G7X5"/>
<gene>
    <name evidence="2" type="ordered locus">HEAR2484</name>
</gene>
<evidence type="ECO:0000313" key="2">
    <source>
        <dbReference type="EMBL" id="CAL62612.1"/>
    </source>
</evidence>
<keyword evidence="1" id="KW-1133">Transmembrane helix</keyword>
<organism evidence="2 3">
    <name type="scientific">Herminiimonas arsenicoxydans</name>
    <dbReference type="NCBI Taxonomy" id="204773"/>
    <lineage>
        <taxon>Bacteria</taxon>
        <taxon>Pseudomonadati</taxon>
        <taxon>Pseudomonadota</taxon>
        <taxon>Betaproteobacteria</taxon>
        <taxon>Burkholderiales</taxon>
        <taxon>Oxalobacteraceae</taxon>
        <taxon>Herminiimonas</taxon>
    </lineage>
</organism>
<accession>A4G7X5</accession>
<dbReference type="HOGENOM" id="CLU_2973249_0_0_4"/>
<reference evidence="2 3" key="1">
    <citation type="journal article" date="2007" name="PLoS Genet.">
        <title>A tale of two oxidation states: bacterial colonization of arsenic-rich environments.</title>
        <authorList>
            <person name="Muller D."/>
            <person name="Medigue C."/>
            <person name="Koechler S."/>
            <person name="Barbe V."/>
            <person name="Barakat M."/>
            <person name="Talla E."/>
            <person name="Bonnefoy V."/>
            <person name="Krin E."/>
            <person name="Arsene-Ploetze F."/>
            <person name="Carapito C."/>
            <person name="Chandler M."/>
            <person name="Cournoyer B."/>
            <person name="Cruveiller S."/>
            <person name="Dossat C."/>
            <person name="Duval S."/>
            <person name="Heymann M."/>
            <person name="Leize E."/>
            <person name="Lieutaud A."/>
            <person name="Lievremont D."/>
            <person name="Makita Y."/>
            <person name="Mangenot S."/>
            <person name="Nitschke W."/>
            <person name="Ortet P."/>
            <person name="Perdrial N."/>
            <person name="Schoepp B."/>
            <person name="Siguier N."/>
            <person name="Simeonova D.D."/>
            <person name="Rouy Z."/>
            <person name="Segurens B."/>
            <person name="Turlin E."/>
            <person name="Vallenet D."/>
            <person name="Van Dorsselaer A."/>
            <person name="Weiss S."/>
            <person name="Weissenbach J."/>
            <person name="Lett M.C."/>
            <person name="Danchin A."/>
            <person name="Bertin P.N."/>
        </authorList>
    </citation>
    <scope>NUCLEOTIDE SEQUENCE [LARGE SCALE GENOMIC DNA]</scope>
    <source>
        <strain evidence="3">ULPAs1</strain>
    </source>
</reference>
<keyword evidence="1" id="KW-0472">Membrane</keyword>
<keyword evidence="1" id="KW-0812">Transmembrane</keyword>
<name>A4G7X5_HERAR</name>
<sequence>MSKEIIWLIIAGVAALIAAPLIYLGLHNQVRILLATGFALFTFSMLITPFLCVTAKKK</sequence>
<dbReference type="Proteomes" id="UP000006697">
    <property type="component" value="Chromosome"/>
</dbReference>
<feature type="transmembrane region" description="Helical" evidence="1">
    <location>
        <begin position="32"/>
        <end position="53"/>
    </location>
</feature>
<proteinExistence type="predicted"/>
<evidence type="ECO:0000313" key="3">
    <source>
        <dbReference type="Proteomes" id="UP000006697"/>
    </source>
</evidence>